<keyword evidence="2" id="KW-1133">Transmembrane helix</keyword>
<feature type="compositionally biased region" description="Basic and acidic residues" evidence="1">
    <location>
        <begin position="143"/>
        <end position="182"/>
    </location>
</feature>
<feature type="transmembrane region" description="Helical" evidence="2">
    <location>
        <begin position="20"/>
        <end position="37"/>
    </location>
</feature>
<feature type="compositionally biased region" description="Acidic residues" evidence="1">
    <location>
        <begin position="119"/>
        <end position="142"/>
    </location>
</feature>
<feature type="region of interest" description="Disordered" evidence="1">
    <location>
        <begin position="255"/>
        <end position="415"/>
    </location>
</feature>
<feature type="compositionally biased region" description="Basic and acidic residues" evidence="1">
    <location>
        <begin position="194"/>
        <end position="210"/>
    </location>
</feature>
<dbReference type="PANTHER" id="PTHR33700:SF4">
    <property type="entry name" value="MYB-LIKE PROTEIN X"/>
    <property type="match status" value="1"/>
</dbReference>
<name>A0A1D1Y5W2_9ARAE</name>
<evidence type="ECO:0000256" key="2">
    <source>
        <dbReference type="SAM" id="Phobius"/>
    </source>
</evidence>
<dbReference type="AlphaFoldDB" id="A0A1D1Y5W2"/>
<sequence>MSRHSSSRNQRIRDWKVGDLLLICLLIAVCAWLLYQVKHWEDKRKALEDRNWNGSDGIEESIPDFLKFGRKDPQKSVVEIAVEYQSPAEKEGNEEADGAAEGESKHEEDGKEDGRGGGDDEIEKSDLESADEDGEGGDEFVDEQEKEKQLEDTASSDKQEEHEGADEKSHQEAREENYKADDASSAVVGDAQEVDQHYKSTEREENDDRTNVTGNASTDGQPQDVPIGGESQQLQNNISFNATLRNSTVLLEFEHGSTDVKEQMEHQDNSTLVEPNHPMEQLHNSTGPASDERMEPQSAGTGGSAATGDSPRENKTINLDTAQKQTRDLTEGNELSSENTLFEQTETSNTNGAGGEGQTASPAADENGHGTQGEPADSSNDAVGITEEERDVLTDLSTLPDTKVETRAVEDTAAE</sequence>
<reference evidence="3" key="1">
    <citation type="submission" date="2015-07" db="EMBL/GenBank/DDBJ databases">
        <title>Transcriptome Assembly of Anthurium amnicola.</title>
        <authorList>
            <person name="Suzuki J."/>
        </authorList>
    </citation>
    <scope>NUCLEOTIDE SEQUENCE</scope>
</reference>
<accession>A0A1D1Y5W2</accession>
<gene>
    <name evidence="3" type="ORF">g.36023</name>
</gene>
<keyword evidence="2" id="KW-0472">Membrane</keyword>
<feature type="compositionally biased region" description="Polar residues" evidence="1">
    <location>
        <begin position="333"/>
        <end position="351"/>
    </location>
</feature>
<evidence type="ECO:0000256" key="1">
    <source>
        <dbReference type="SAM" id="MobiDB-lite"/>
    </source>
</evidence>
<feature type="compositionally biased region" description="Polar residues" evidence="1">
    <location>
        <begin position="230"/>
        <end position="239"/>
    </location>
</feature>
<feature type="compositionally biased region" description="Basic and acidic residues" evidence="1">
    <location>
        <begin position="102"/>
        <end position="118"/>
    </location>
</feature>
<dbReference type="EMBL" id="GDJX01017902">
    <property type="protein sequence ID" value="JAT50034.1"/>
    <property type="molecule type" value="Transcribed_RNA"/>
</dbReference>
<evidence type="ECO:0000313" key="3">
    <source>
        <dbReference type="EMBL" id="JAT50034.1"/>
    </source>
</evidence>
<feature type="compositionally biased region" description="Basic and acidic residues" evidence="1">
    <location>
        <begin position="255"/>
        <end position="268"/>
    </location>
</feature>
<organism evidence="3">
    <name type="scientific">Anthurium amnicola</name>
    <dbReference type="NCBI Taxonomy" id="1678845"/>
    <lineage>
        <taxon>Eukaryota</taxon>
        <taxon>Viridiplantae</taxon>
        <taxon>Streptophyta</taxon>
        <taxon>Embryophyta</taxon>
        <taxon>Tracheophyta</taxon>
        <taxon>Spermatophyta</taxon>
        <taxon>Magnoliopsida</taxon>
        <taxon>Liliopsida</taxon>
        <taxon>Araceae</taxon>
        <taxon>Pothoideae</taxon>
        <taxon>Potheae</taxon>
        <taxon>Anthurium</taxon>
    </lineage>
</organism>
<proteinExistence type="predicted"/>
<feature type="region of interest" description="Disordered" evidence="1">
    <location>
        <begin position="79"/>
        <end position="239"/>
    </location>
</feature>
<dbReference type="PANTHER" id="PTHR33700">
    <property type="entry name" value="MYB-LIKE PROTEIN X"/>
    <property type="match status" value="1"/>
</dbReference>
<feature type="compositionally biased region" description="Basic and acidic residues" evidence="1">
    <location>
        <begin position="402"/>
        <end position="415"/>
    </location>
</feature>
<protein>
    <submittedName>
        <fullName evidence="3">Uncharacterized protein</fullName>
    </submittedName>
</protein>
<feature type="compositionally biased region" description="Polar residues" evidence="1">
    <location>
        <begin position="211"/>
        <end position="221"/>
    </location>
</feature>
<keyword evidence="2" id="KW-0812">Transmembrane</keyword>